<feature type="domain" description="HTH psq-type" evidence="3">
    <location>
        <begin position="99"/>
        <end position="143"/>
    </location>
</feature>
<feature type="region of interest" description="Disordered" evidence="2">
    <location>
        <begin position="40"/>
        <end position="79"/>
    </location>
</feature>
<organism evidence="4 5">
    <name type="scientific">Ditylenchus dipsaci</name>
    <dbReference type="NCBI Taxonomy" id="166011"/>
    <lineage>
        <taxon>Eukaryota</taxon>
        <taxon>Metazoa</taxon>
        <taxon>Ecdysozoa</taxon>
        <taxon>Nematoda</taxon>
        <taxon>Chromadorea</taxon>
        <taxon>Rhabditida</taxon>
        <taxon>Tylenchina</taxon>
        <taxon>Tylenchomorpha</taxon>
        <taxon>Sphaerularioidea</taxon>
        <taxon>Anguinidae</taxon>
        <taxon>Anguininae</taxon>
        <taxon>Ditylenchus</taxon>
    </lineage>
</organism>
<evidence type="ECO:0000256" key="1">
    <source>
        <dbReference type="ARBA" id="ARBA00004123"/>
    </source>
</evidence>
<dbReference type="WBParaSite" id="jg9176">
    <property type="protein sequence ID" value="jg9176"/>
    <property type="gene ID" value="jg9176"/>
</dbReference>
<dbReference type="GO" id="GO:0005634">
    <property type="term" value="C:nucleus"/>
    <property type="evidence" value="ECO:0007669"/>
    <property type="project" value="UniProtKB-SubCell"/>
</dbReference>
<evidence type="ECO:0000256" key="2">
    <source>
        <dbReference type="SAM" id="MobiDB-lite"/>
    </source>
</evidence>
<dbReference type="Gene3D" id="1.10.10.60">
    <property type="entry name" value="Homeodomain-like"/>
    <property type="match status" value="1"/>
</dbReference>
<comment type="subcellular location">
    <subcellularLocation>
        <location evidence="1">Nucleus</location>
    </subcellularLocation>
</comment>
<protein>
    <submittedName>
        <fullName evidence="5">HTH psq-type domain-containing protein</fullName>
    </submittedName>
</protein>
<sequence>MFWFEVQKIDEGIVRAMLMKYICKYDICANIYRFARGANRTPRKQTVRTHLSGKPAQSTNLQYGGENKAYKKNPPQQQQNAAMVLNNQKQMSSRKHKAISLEEKKRIIMASENKKQSELVKDFNKPRSTIQGILEDKKAILRAIEDVAMQSER</sequence>
<dbReference type="Proteomes" id="UP000887574">
    <property type="component" value="Unplaced"/>
</dbReference>
<dbReference type="AlphaFoldDB" id="A0A915ETP3"/>
<evidence type="ECO:0000313" key="5">
    <source>
        <dbReference type="WBParaSite" id="jg9176"/>
    </source>
</evidence>
<dbReference type="Pfam" id="PF04218">
    <property type="entry name" value="CENP-B_N"/>
    <property type="match status" value="1"/>
</dbReference>
<keyword evidence="4" id="KW-1185">Reference proteome</keyword>
<evidence type="ECO:0000313" key="4">
    <source>
        <dbReference type="Proteomes" id="UP000887574"/>
    </source>
</evidence>
<proteinExistence type="predicted"/>
<evidence type="ECO:0000259" key="3">
    <source>
        <dbReference type="Pfam" id="PF04218"/>
    </source>
</evidence>
<dbReference type="GO" id="GO:0003677">
    <property type="term" value="F:DNA binding"/>
    <property type="evidence" value="ECO:0007669"/>
    <property type="project" value="InterPro"/>
</dbReference>
<dbReference type="InterPro" id="IPR009057">
    <property type="entry name" value="Homeodomain-like_sf"/>
</dbReference>
<dbReference type="SUPFAM" id="SSF46689">
    <property type="entry name" value="Homeodomain-like"/>
    <property type="match status" value="1"/>
</dbReference>
<dbReference type="InterPro" id="IPR007889">
    <property type="entry name" value="HTH_Psq"/>
</dbReference>
<accession>A0A915ETP3</accession>
<name>A0A915ETP3_9BILA</name>
<reference evidence="5" key="1">
    <citation type="submission" date="2022-11" db="UniProtKB">
        <authorList>
            <consortium name="WormBaseParasite"/>
        </authorList>
    </citation>
    <scope>IDENTIFICATION</scope>
</reference>